<dbReference type="PANTHER" id="PTHR36112:SF1">
    <property type="entry name" value="RIBOSOMAL RNA SMALL SUBUNIT METHYLTRANSFERASE J"/>
    <property type="match status" value="1"/>
</dbReference>
<proteinExistence type="inferred from homology"/>
<accession>A0A094IY10</accession>
<dbReference type="PANTHER" id="PTHR36112">
    <property type="entry name" value="RIBOSOMAL RNA SMALL SUBUNIT METHYLTRANSFERASE J"/>
    <property type="match status" value="1"/>
</dbReference>
<dbReference type="InterPro" id="IPR029063">
    <property type="entry name" value="SAM-dependent_MTases_sf"/>
</dbReference>
<dbReference type="eggNOG" id="COG0742">
    <property type="taxonomic scope" value="Bacteria"/>
</dbReference>
<dbReference type="EC" id="2.1.1.242" evidence="1"/>
<dbReference type="SUPFAM" id="SSF53335">
    <property type="entry name" value="S-adenosyl-L-methionine-dependent methyltransferases"/>
    <property type="match status" value="1"/>
</dbReference>
<sequence length="241" mass="26626">MAGRWQLDWLEQPPDAATTPFVLELDADGLALRWTAYPKMLPLRIDFIEGKTAFRAAQASRKHEAIARACGFARNANPHILDATAGLGRDALVLAQLGARVALNERNPVVAALLTDALQRLAQVAPELGARLYFAGTDSLQPRQWLADPVDVVYLDPMYPKGDRKQRAAVKKDMQIFQQLVGADDDADALLEPALAIARKRVVVKRPQHADFLAGRKPESQITGKKHRFDIYFTDYSGVSS</sequence>
<organism evidence="2 3">
    <name type="scientific">Pseudidiomarina salinarum</name>
    <dbReference type="NCBI Taxonomy" id="435908"/>
    <lineage>
        <taxon>Bacteria</taxon>
        <taxon>Pseudomonadati</taxon>
        <taxon>Pseudomonadota</taxon>
        <taxon>Gammaproteobacteria</taxon>
        <taxon>Alteromonadales</taxon>
        <taxon>Idiomarinaceae</taxon>
        <taxon>Pseudidiomarina</taxon>
    </lineage>
</organism>
<feature type="binding site" evidence="1">
    <location>
        <position position="156"/>
    </location>
    <ligand>
        <name>S-adenosyl-L-methionine</name>
        <dbReference type="ChEBI" id="CHEBI:59789"/>
    </ligand>
</feature>
<dbReference type="CDD" id="cd02440">
    <property type="entry name" value="AdoMet_MTases"/>
    <property type="match status" value="1"/>
</dbReference>
<comment type="caution">
    <text evidence="1">Lacks conserved residue(s) required for the propagation of feature annotation.</text>
</comment>
<keyword evidence="1" id="KW-0808">Transferase</keyword>
<dbReference type="AlphaFoldDB" id="A0A094IY10"/>
<keyword evidence="1" id="KW-0949">S-adenosyl-L-methionine</keyword>
<comment type="caution">
    <text evidence="2">The sequence shown here is derived from an EMBL/GenBank/DDBJ whole genome shotgun (WGS) entry which is preliminary data.</text>
</comment>
<gene>
    <name evidence="1" type="primary">rsmJ</name>
    <name evidence="2" type="ORF">IDSA_09280</name>
</gene>
<evidence type="ECO:0000313" key="3">
    <source>
        <dbReference type="Proteomes" id="UP000054363"/>
    </source>
</evidence>
<dbReference type="GO" id="GO:0008990">
    <property type="term" value="F:rRNA (guanine-N2-)-methyltransferase activity"/>
    <property type="evidence" value="ECO:0007669"/>
    <property type="project" value="UniProtKB-UniRule"/>
</dbReference>
<comment type="function">
    <text evidence="1">Specifically methylates the guanosine in position 1516 of 16S rRNA.</text>
</comment>
<keyword evidence="1" id="KW-0963">Cytoplasm</keyword>
<keyword evidence="1" id="KW-0489">Methyltransferase</keyword>
<feature type="binding site" evidence="1">
    <location>
        <begin position="105"/>
        <end position="106"/>
    </location>
    <ligand>
        <name>S-adenosyl-L-methionine</name>
        <dbReference type="ChEBI" id="CHEBI:59789"/>
    </ligand>
</feature>
<dbReference type="Proteomes" id="UP000054363">
    <property type="component" value="Unassembled WGS sequence"/>
</dbReference>
<reference evidence="2 3" key="1">
    <citation type="submission" date="2014-06" db="EMBL/GenBank/DDBJ databases">
        <title>The draft genome sequence of Idiomarina salinarum ISL-52.</title>
        <authorList>
            <person name="Du J."/>
            <person name="Shao Z."/>
        </authorList>
    </citation>
    <scope>NUCLEOTIDE SEQUENCE [LARGE SCALE GENOMIC DNA]</scope>
    <source>
        <strain evidence="2 3">ISL-52</strain>
    </source>
</reference>
<dbReference type="EMBL" id="JPER01000004">
    <property type="protein sequence ID" value="KFZ30704.1"/>
    <property type="molecule type" value="Genomic_DNA"/>
</dbReference>
<keyword evidence="1" id="KW-0698">rRNA processing</keyword>
<dbReference type="Gene3D" id="3.40.50.150">
    <property type="entry name" value="Vaccinia Virus protein VP39"/>
    <property type="match status" value="1"/>
</dbReference>
<name>A0A094IY10_9GAMM</name>
<evidence type="ECO:0000256" key="1">
    <source>
        <dbReference type="HAMAP-Rule" id="MF_01523"/>
    </source>
</evidence>
<keyword evidence="3" id="KW-1185">Reference proteome</keyword>
<dbReference type="GO" id="GO:0005737">
    <property type="term" value="C:cytoplasm"/>
    <property type="evidence" value="ECO:0007669"/>
    <property type="project" value="UniProtKB-SubCell"/>
</dbReference>
<comment type="subcellular location">
    <subcellularLocation>
        <location evidence="1">Cytoplasm</location>
    </subcellularLocation>
</comment>
<feature type="binding site" evidence="1">
    <location>
        <begin position="89"/>
        <end position="90"/>
    </location>
    <ligand>
        <name>S-adenosyl-L-methionine</name>
        <dbReference type="ChEBI" id="CHEBI:59789"/>
    </ligand>
</feature>
<dbReference type="HAMAP" id="MF_01523">
    <property type="entry name" value="16SrRNA_methyltr_J"/>
    <property type="match status" value="1"/>
</dbReference>
<dbReference type="InterPro" id="IPR007536">
    <property type="entry name" value="16SrRNA_methylTrfase_J"/>
</dbReference>
<evidence type="ECO:0000313" key="2">
    <source>
        <dbReference type="EMBL" id="KFZ30704.1"/>
    </source>
</evidence>
<protein>
    <recommendedName>
        <fullName evidence="1">Ribosomal RNA small subunit methyltransferase J</fullName>
        <ecNumber evidence="1">2.1.1.242</ecNumber>
    </recommendedName>
    <alternativeName>
        <fullName evidence="1">16S rRNA m2G1516 methyltransferase</fullName>
    </alternativeName>
    <alternativeName>
        <fullName evidence="1">rRNA (guanine-N(2)-)-methyltransferase</fullName>
    </alternativeName>
</protein>
<dbReference type="Pfam" id="PF04445">
    <property type="entry name" value="SAM_MT"/>
    <property type="match status" value="1"/>
</dbReference>
<comment type="catalytic activity">
    <reaction evidence="1">
        <text>guanosine(1516) in 16S rRNA + S-adenosyl-L-methionine = N(2)-methylguanosine(1516) in 16S rRNA + S-adenosyl-L-homocysteine + H(+)</text>
        <dbReference type="Rhea" id="RHEA:43220"/>
        <dbReference type="Rhea" id="RHEA-COMP:10412"/>
        <dbReference type="Rhea" id="RHEA-COMP:10413"/>
        <dbReference type="ChEBI" id="CHEBI:15378"/>
        <dbReference type="ChEBI" id="CHEBI:57856"/>
        <dbReference type="ChEBI" id="CHEBI:59789"/>
        <dbReference type="ChEBI" id="CHEBI:74269"/>
        <dbReference type="ChEBI" id="CHEBI:74481"/>
        <dbReference type="EC" id="2.1.1.242"/>
    </reaction>
</comment>
<dbReference type="STRING" id="435908.IDSA_09280"/>
<comment type="similarity">
    <text evidence="1">Belongs to the methyltransferase superfamily. RsmJ family.</text>
</comment>